<dbReference type="PANTHER" id="PTHR44154:SF1">
    <property type="entry name" value="QUINONE OXIDOREDUCTASE"/>
    <property type="match status" value="1"/>
</dbReference>
<dbReference type="AlphaFoldDB" id="A0A0R1KVU9"/>
<name>A0A0R1KVU9_9LACO</name>
<keyword evidence="1" id="KW-0521">NADP</keyword>
<dbReference type="RefSeq" id="WP_057825975.1">
    <property type="nucleotide sequence ID" value="NZ_AZEA01000018.1"/>
</dbReference>
<dbReference type="PATRIC" id="fig|1423808.3.peg.905"/>
<protein>
    <submittedName>
        <fullName evidence="3">Alcohol dehydrogenase zinc-binding domain-containing protein</fullName>
    </submittedName>
</protein>
<gene>
    <name evidence="3" type="ORF">FD17_GL000901</name>
</gene>
<reference evidence="3 4" key="1">
    <citation type="journal article" date="2015" name="Genome Announc.">
        <title>Expanding the biotechnology potential of lactobacilli through comparative genomics of 213 strains and associated genera.</title>
        <authorList>
            <person name="Sun Z."/>
            <person name="Harris H.M."/>
            <person name="McCann A."/>
            <person name="Guo C."/>
            <person name="Argimon S."/>
            <person name="Zhang W."/>
            <person name="Yang X."/>
            <person name="Jeffery I.B."/>
            <person name="Cooney J.C."/>
            <person name="Kagawa T.F."/>
            <person name="Liu W."/>
            <person name="Song Y."/>
            <person name="Salvetti E."/>
            <person name="Wrobel A."/>
            <person name="Rasinkangas P."/>
            <person name="Parkhill J."/>
            <person name="Rea M.C."/>
            <person name="O'Sullivan O."/>
            <person name="Ritari J."/>
            <person name="Douillard F.P."/>
            <person name="Paul Ross R."/>
            <person name="Yang R."/>
            <person name="Briner A.E."/>
            <person name="Felis G.E."/>
            <person name="de Vos W.M."/>
            <person name="Barrangou R."/>
            <person name="Klaenhammer T.R."/>
            <person name="Caufield P.W."/>
            <person name="Cui Y."/>
            <person name="Zhang H."/>
            <person name="O'Toole P.W."/>
        </authorList>
    </citation>
    <scope>NUCLEOTIDE SEQUENCE [LARGE SCALE GENOMIC DNA]</scope>
    <source>
        <strain evidence="3 4">DSM 19904</strain>
    </source>
</reference>
<accession>A0A0R1KVU9</accession>
<dbReference type="PANTHER" id="PTHR44154">
    <property type="entry name" value="QUINONE OXIDOREDUCTASE"/>
    <property type="match status" value="1"/>
</dbReference>
<proteinExistence type="predicted"/>
<dbReference type="OrthoDB" id="9792162at2"/>
<evidence type="ECO:0000313" key="4">
    <source>
        <dbReference type="Proteomes" id="UP000051581"/>
    </source>
</evidence>
<keyword evidence="4" id="KW-1185">Reference proteome</keyword>
<dbReference type="Proteomes" id="UP000051581">
    <property type="component" value="Unassembled WGS sequence"/>
</dbReference>
<dbReference type="Pfam" id="PF08240">
    <property type="entry name" value="ADH_N"/>
    <property type="match status" value="1"/>
</dbReference>
<sequence>MKAFGYDHNGAADVFEEYDVPTPEISDDQVLINTRAFNLNNFEKSMRVGEWKQATHRVIPGRDVAGTVAKLGANVTGFKVGDRVVAHGHGSYAEYAYALASRTVIIPDEVSFAEAAGIVTPGITAYQAVYFFGQVKSGQTVVVRGASGGVGSLAAQLALNIGATVIGIGSSKNEAYVKSLGVQEYVAYNKQDPALVLANRADVVINSALNGADSDSDARIVKENGIITTVGGDEPLSNKPFQFKPIIATKAISDAEALTALLKLMAEKKLSIRIGYQLPFTLAGVIQGHELLSKKHDGRIIVTNEVTD</sequence>
<dbReference type="Pfam" id="PF00107">
    <property type="entry name" value="ADH_zinc_N"/>
    <property type="match status" value="1"/>
</dbReference>
<dbReference type="SMART" id="SM00829">
    <property type="entry name" value="PKS_ER"/>
    <property type="match status" value="1"/>
</dbReference>
<dbReference type="InterPro" id="IPR036291">
    <property type="entry name" value="NAD(P)-bd_dom_sf"/>
</dbReference>
<dbReference type="InterPro" id="IPR051603">
    <property type="entry name" value="Zinc-ADH_QOR/CCCR"/>
</dbReference>
<dbReference type="InterPro" id="IPR013154">
    <property type="entry name" value="ADH-like_N"/>
</dbReference>
<dbReference type="Gene3D" id="3.90.180.10">
    <property type="entry name" value="Medium-chain alcohol dehydrogenases, catalytic domain"/>
    <property type="match status" value="1"/>
</dbReference>
<evidence type="ECO:0000256" key="1">
    <source>
        <dbReference type="ARBA" id="ARBA00022857"/>
    </source>
</evidence>
<dbReference type="InterPro" id="IPR013149">
    <property type="entry name" value="ADH-like_C"/>
</dbReference>
<dbReference type="Gene3D" id="3.40.50.720">
    <property type="entry name" value="NAD(P)-binding Rossmann-like Domain"/>
    <property type="match status" value="1"/>
</dbReference>
<evidence type="ECO:0000259" key="2">
    <source>
        <dbReference type="SMART" id="SM00829"/>
    </source>
</evidence>
<feature type="domain" description="Enoyl reductase (ER)" evidence="2">
    <location>
        <begin position="10"/>
        <end position="302"/>
    </location>
</feature>
<dbReference type="SUPFAM" id="SSF51735">
    <property type="entry name" value="NAD(P)-binding Rossmann-fold domains"/>
    <property type="match status" value="1"/>
</dbReference>
<dbReference type="GO" id="GO:0016491">
    <property type="term" value="F:oxidoreductase activity"/>
    <property type="evidence" value="ECO:0007669"/>
    <property type="project" value="InterPro"/>
</dbReference>
<organism evidence="3 4">
    <name type="scientific">Lentilactobacillus sunkii DSM 19904</name>
    <dbReference type="NCBI Taxonomy" id="1423808"/>
    <lineage>
        <taxon>Bacteria</taxon>
        <taxon>Bacillati</taxon>
        <taxon>Bacillota</taxon>
        <taxon>Bacilli</taxon>
        <taxon>Lactobacillales</taxon>
        <taxon>Lactobacillaceae</taxon>
        <taxon>Lentilactobacillus</taxon>
    </lineage>
</organism>
<comment type="caution">
    <text evidence="3">The sequence shown here is derived from an EMBL/GenBank/DDBJ whole genome shotgun (WGS) entry which is preliminary data.</text>
</comment>
<dbReference type="EMBL" id="AZEA01000018">
    <property type="protein sequence ID" value="KRK87612.1"/>
    <property type="molecule type" value="Genomic_DNA"/>
</dbReference>
<dbReference type="InterPro" id="IPR011032">
    <property type="entry name" value="GroES-like_sf"/>
</dbReference>
<evidence type="ECO:0000313" key="3">
    <source>
        <dbReference type="EMBL" id="KRK87612.1"/>
    </source>
</evidence>
<dbReference type="SUPFAM" id="SSF50129">
    <property type="entry name" value="GroES-like"/>
    <property type="match status" value="1"/>
</dbReference>
<dbReference type="InterPro" id="IPR020843">
    <property type="entry name" value="ER"/>
</dbReference>
<dbReference type="CDD" id="cd05289">
    <property type="entry name" value="MDR_like_2"/>
    <property type="match status" value="1"/>
</dbReference>